<evidence type="ECO:0000256" key="11">
    <source>
        <dbReference type="ARBA" id="ARBA00023306"/>
    </source>
</evidence>
<evidence type="ECO:0000256" key="7">
    <source>
        <dbReference type="ARBA" id="ARBA00022618"/>
    </source>
</evidence>
<keyword evidence="7 12" id="KW-0132">Cell division</keyword>
<feature type="domain" description="ABC3 transporter permease C-terminal" evidence="14">
    <location>
        <begin position="178"/>
        <end position="296"/>
    </location>
</feature>
<dbReference type="InterPro" id="IPR004513">
    <property type="entry name" value="FtsX"/>
</dbReference>
<dbReference type="Gene3D" id="3.30.70.3040">
    <property type="match status" value="1"/>
</dbReference>
<comment type="subcellular location">
    <subcellularLocation>
        <location evidence="2">Cell membrane</location>
        <topology evidence="2">Multi-pass membrane protein</topology>
    </subcellularLocation>
</comment>
<evidence type="ECO:0000256" key="13">
    <source>
        <dbReference type="SAM" id="Phobius"/>
    </source>
</evidence>
<keyword evidence="9 13" id="KW-1133">Transmembrane helix</keyword>
<evidence type="ECO:0000256" key="4">
    <source>
        <dbReference type="ARBA" id="ARBA00011160"/>
    </source>
</evidence>
<evidence type="ECO:0000256" key="2">
    <source>
        <dbReference type="ARBA" id="ARBA00004651"/>
    </source>
</evidence>
<comment type="similarity">
    <text evidence="3 12">Belongs to the ABC-4 integral membrane protein family. FtsX subfamily.</text>
</comment>
<dbReference type="InterPro" id="IPR047929">
    <property type="entry name" value="FtsX_actino"/>
</dbReference>
<comment type="function">
    <text evidence="1">Part of the ABC transporter FtsEX involved in cellular division.</text>
</comment>
<keyword evidence="10 12" id="KW-0472">Membrane</keyword>
<dbReference type="Pfam" id="PF18075">
    <property type="entry name" value="FtsX_ECD"/>
    <property type="match status" value="1"/>
</dbReference>
<dbReference type="eggNOG" id="COG2177">
    <property type="taxonomic scope" value="Bacteria"/>
</dbReference>
<evidence type="ECO:0000256" key="12">
    <source>
        <dbReference type="PIRNR" id="PIRNR003097"/>
    </source>
</evidence>
<sequence>MFLLGEAWTGIRRSASMAISIMIVTAVSLLFFGVGLLAQRQVETAKGYWYDKVEVSIFLCTKNSSEQNCKREAVTQEEANRIGADLAAMKPVVKEVTFESQDEAYLRFKEQFTNPAFADTPKEAIPPAFRVKLSDPSYYDKVYEAFNGAPGVASVKDIRAILQPLFRVMDMLRYGAWVLSGLMMVCTVLLTATTIRQVAWSRRREVAIKRVVGASKAAIQLPFMLETVTAVLAGVVLAVVGLWAVVRFGVVQLATRFQDFRWVDVGDVWVVAPWMLVLGLAVGFVVSWLALIRYVRL</sequence>
<organism evidence="16 17">
    <name type="scientific">Austwickia chelonae NBRC 105200</name>
    <dbReference type="NCBI Taxonomy" id="1184607"/>
    <lineage>
        <taxon>Bacteria</taxon>
        <taxon>Bacillati</taxon>
        <taxon>Actinomycetota</taxon>
        <taxon>Actinomycetes</taxon>
        <taxon>Micrococcales</taxon>
        <taxon>Dermatophilaceae</taxon>
        <taxon>Austwickia</taxon>
    </lineage>
</organism>
<keyword evidence="17" id="KW-1185">Reference proteome</keyword>
<keyword evidence="6 12" id="KW-1003">Cell membrane</keyword>
<comment type="subunit">
    <text evidence="4">Forms a membrane-associated complex with FtsE.</text>
</comment>
<feature type="transmembrane region" description="Helical" evidence="13">
    <location>
        <begin position="223"/>
        <end position="248"/>
    </location>
</feature>
<dbReference type="Pfam" id="PF02687">
    <property type="entry name" value="FtsX"/>
    <property type="match status" value="1"/>
</dbReference>
<reference evidence="16 17" key="1">
    <citation type="submission" date="2012-08" db="EMBL/GenBank/DDBJ databases">
        <title>Whole genome shotgun sequence of Austwickia chelonae NBRC 105200.</title>
        <authorList>
            <person name="Yoshida I."/>
            <person name="Hosoyama A."/>
            <person name="Tsuchikane K."/>
            <person name="Katsumata H."/>
            <person name="Ando Y."/>
            <person name="Ohji S."/>
            <person name="Hamada M."/>
            <person name="Tamura T."/>
            <person name="Yamazoe A."/>
            <person name="Yamazaki S."/>
            <person name="Fujita N."/>
        </authorList>
    </citation>
    <scope>NUCLEOTIDE SEQUENCE [LARGE SCALE GENOMIC DNA]</scope>
    <source>
        <strain evidence="16 17">NBRC 105200</strain>
    </source>
</reference>
<dbReference type="PANTHER" id="PTHR47755:SF1">
    <property type="entry name" value="CELL DIVISION PROTEIN FTSX"/>
    <property type="match status" value="1"/>
</dbReference>
<dbReference type="InterPro" id="IPR040690">
    <property type="entry name" value="FtsX_ECD"/>
</dbReference>
<feature type="domain" description="FtsX extracellular" evidence="15">
    <location>
        <begin position="53"/>
        <end position="155"/>
    </location>
</feature>
<accession>K6VNR8</accession>
<evidence type="ECO:0000256" key="6">
    <source>
        <dbReference type="ARBA" id="ARBA00022475"/>
    </source>
</evidence>
<dbReference type="PIRSF" id="PIRSF003097">
    <property type="entry name" value="FtsX"/>
    <property type="match status" value="1"/>
</dbReference>
<keyword evidence="11 12" id="KW-0131">Cell cycle</keyword>
<evidence type="ECO:0000256" key="9">
    <source>
        <dbReference type="ARBA" id="ARBA00022989"/>
    </source>
</evidence>
<evidence type="ECO:0000259" key="15">
    <source>
        <dbReference type="Pfam" id="PF18075"/>
    </source>
</evidence>
<dbReference type="NCBIfam" id="NF038346">
    <property type="entry name" value="FtsX_actino"/>
    <property type="match status" value="1"/>
</dbReference>
<keyword evidence="8 13" id="KW-0812">Transmembrane</keyword>
<dbReference type="InterPro" id="IPR003838">
    <property type="entry name" value="ABC3_permease_C"/>
</dbReference>
<dbReference type="STRING" id="100225.SAMN05421595_0906"/>
<dbReference type="AlphaFoldDB" id="K6VNR8"/>
<evidence type="ECO:0000256" key="10">
    <source>
        <dbReference type="ARBA" id="ARBA00023136"/>
    </source>
</evidence>
<proteinExistence type="inferred from homology"/>
<feature type="transmembrane region" description="Helical" evidence="13">
    <location>
        <begin position="174"/>
        <end position="195"/>
    </location>
</feature>
<evidence type="ECO:0000256" key="8">
    <source>
        <dbReference type="ARBA" id="ARBA00022692"/>
    </source>
</evidence>
<evidence type="ECO:0000256" key="1">
    <source>
        <dbReference type="ARBA" id="ARBA00003552"/>
    </source>
</evidence>
<dbReference type="GO" id="GO:0051301">
    <property type="term" value="P:cell division"/>
    <property type="evidence" value="ECO:0007669"/>
    <property type="project" value="UniProtKB-KW"/>
</dbReference>
<gene>
    <name evidence="16" type="ORF">AUCHE_08_06370</name>
</gene>
<dbReference type="Proteomes" id="UP000008495">
    <property type="component" value="Unassembled WGS sequence"/>
</dbReference>
<protein>
    <recommendedName>
        <fullName evidence="5 12">Cell division protein FtsX</fullName>
    </recommendedName>
</protein>
<evidence type="ECO:0000256" key="3">
    <source>
        <dbReference type="ARBA" id="ARBA00007379"/>
    </source>
</evidence>
<evidence type="ECO:0000256" key="5">
    <source>
        <dbReference type="ARBA" id="ARBA00021907"/>
    </source>
</evidence>
<dbReference type="GO" id="GO:0005886">
    <property type="term" value="C:plasma membrane"/>
    <property type="evidence" value="ECO:0007669"/>
    <property type="project" value="UniProtKB-SubCell"/>
</dbReference>
<evidence type="ECO:0000259" key="14">
    <source>
        <dbReference type="Pfam" id="PF02687"/>
    </source>
</evidence>
<dbReference type="EMBL" id="BAGZ01000008">
    <property type="protein sequence ID" value="GAB78389.1"/>
    <property type="molecule type" value="Genomic_DNA"/>
</dbReference>
<name>K6VNR8_9MICO</name>
<feature type="transmembrane region" description="Helical" evidence="13">
    <location>
        <begin position="268"/>
        <end position="291"/>
    </location>
</feature>
<dbReference type="PANTHER" id="PTHR47755">
    <property type="entry name" value="CELL DIVISION PROTEIN FTSX"/>
    <property type="match status" value="1"/>
</dbReference>
<comment type="caution">
    <text evidence="16">The sequence shown here is derived from an EMBL/GenBank/DDBJ whole genome shotgun (WGS) entry which is preliminary data.</text>
</comment>
<evidence type="ECO:0000313" key="16">
    <source>
        <dbReference type="EMBL" id="GAB78389.1"/>
    </source>
</evidence>
<evidence type="ECO:0000313" key="17">
    <source>
        <dbReference type="Proteomes" id="UP000008495"/>
    </source>
</evidence>
<feature type="transmembrane region" description="Helical" evidence="13">
    <location>
        <begin position="18"/>
        <end position="38"/>
    </location>
</feature>